<dbReference type="Proteomes" id="UP000178892">
    <property type="component" value="Unassembled WGS sequence"/>
</dbReference>
<evidence type="ECO:0000256" key="4">
    <source>
        <dbReference type="RuleBase" id="RU003872"/>
    </source>
</evidence>
<dbReference type="Gene3D" id="2.40.50.140">
    <property type="entry name" value="Nucleic acid-binding proteins"/>
    <property type="match status" value="1"/>
</dbReference>
<gene>
    <name evidence="6" type="ORF">A2720_02915</name>
</gene>
<dbReference type="GO" id="GO:0003735">
    <property type="term" value="F:structural constituent of ribosome"/>
    <property type="evidence" value="ECO:0007669"/>
    <property type="project" value="InterPro"/>
</dbReference>
<evidence type="ECO:0000256" key="2">
    <source>
        <dbReference type="ARBA" id="ARBA00022980"/>
    </source>
</evidence>
<dbReference type="EMBL" id="MFEL01000008">
    <property type="protein sequence ID" value="OGE81468.1"/>
    <property type="molecule type" value="Genomic_DNA"/>
</dbReference>
<dbReference type="InterPro" id="IPR000266">
    <property type="entry name" value="Ribosomal_uS17"/>
</dbReference>
<dbReference type="AlphaFoldDB" id="A0A1F5NUY3"/>
<dbReference type="InterPro" id="IPR019979">
    <property type="entry name" value="Ribosomal_uS17_CS"/>
</dbReference>
<keyword evidence="5" id="KW-0699">rRNA-binding</keyword>
<evidence type="ECO:0000313" key="6">
    <source>
        <dbReference type="EMBL" id="OGE81468.1"/>
    </source>
</evidence>
<dbReference type="SUPFAM" id="SSF50249">
    <property type="entry name" value="Nucleic acid-binding proteins"/>
    <property type="match status" value="1"/>
</dbReference>
<dbReference type="NCBIfam" id="NF004123">
    <property type="entry name" value="PRK05610.1"/>
    <property type="match status" value="1"/>
</dbReference>
<sequence length="77" mass="8980">MSKRHLIGIIDSVKMHKTVVVKVESTKTHPKYLKRFKVHKRYPAQIGEGEFKAGDRVVIEECRPISKTVHWRVISKI</sequence>
<organism evidence="6 7">
    <name type="scientific">Candidatus Doudnabacteria bacterium RIFCSPHIGHO2_01_FULL_46_24</name>
    <dbReference type="NCBI Taxonomy" id="1817825"/>
    <lineage>
        <taxon>Bacteria</taxon>
        <taxon>Candidatus Doudnaibacteriota</taxon>
    </lineage>
</organism>
<proteinExistence type="inferred from homology"/>
<keyword evidence="2 4" id="KW-0689">Ribosomal protein</keyword>
<evidence type="ECO:0000256" key="3">
    <source>
        <dbReference type="ARBA" id="ARBA00023274"/>
    </source>
</evidence>
<dbReference type="CDD" id="cd00364">
    <property type="entry name" value="Ribosomal_uS17"/>
    <property type="match status" value="1"/>
</dbReference>
<dbReference type="PROSITE" id="PS00056">
    <property type="entry name" value="RIBOSOMAL_S17"/>
    <property type="match status" value="1"/>
</dbReference>
<dbReference type="InterPro" id="IPR012340">
    <property type="entry name" value="NA-bd_OB-fold"/>
</dbReference>
<keyword evidence="3 4" id="KW-0687">Ribonucleoprotein</keyword>
<comment type="caution">
    <text evidence="6">The sequence shown here is derived from an EMBL/GenBank/DDBJ whole genome shotgun (WGS) entry which is preliminary data.</text>
</comment>
<dbReference type="GO" id="GO:0006412">
    <property type="term" value="P:translation"/>
    <property type="evidence" value="ECO:0007669"/>
    <property type="project" value="InterPro"/>
</dbReference>
<dbReference type="GO" id="GO:0019843">
    <property type="term" value="F:rRNA binding"/>
    <property type="evidence" value="ECO:0007669"/>
    <property type="project" value="UniProtKB-KW"/>
</dbReference>
<comment type="similarity">
    <text evidence="1 4">Belongs to the universal ribosomal protein uS17 family.</text>
</comment>
<dbReference type="GO" id="GO:0022627">
    <property type="term" value="C:cytosolic small ribosomal subunit"/>
    <property type="evidence" value="ECO:0007669"/>
    <property type="project" value="TreeGrafter"/>
</dbReference>
<protein>
    <recommendedName>
        <fullName evidence="5">30S ribosomal protein S17</fullName>
    </recommendedName>
</protein>
<dbReference type="PRINTS" id="PR00973">
    <property type="entry name" value="RIBOSOMALS17"/>
</dbReference>
<comment type="function">
    <text evidence="5">One of the primary rRNA binding proteins, it binds specifically to the 5'-end of 16S ribosomal.</text>
</comment>
<evidence type="ECO:0000256" key="1">
    <source>
        <dbReference type="ARBA" id="ARBA00010254"/>
    </source>
</evidence>
<dbReference type="Pfam" id="PF00366">
    <property type="entry name" value="Ribosomal_S17"/>
    <property type="match status" value="1"/>
</dbReference>
<evidence type="ECO:0000313" key="7">
    <source>
        <dbReference type="Proteomes" id="UP000178892"/>
    </source>
</evidence>
<accession>A0A1F5NUY3</accession>
<dbReference type="PANTHER" id="PTHR10744:SF9">
    <property type="entry name" value="40S RIBOSOMAL PROTEIN S11-RELATED"/>
    <property type="match status" value="1"/>
</dbReference>
<name>A0A1F5NUY3_9BACT</name>
<evidence type="ECO:0000256" key="5">
    <source>
        <dbReference type="RuleBase" id="RU003873"/>
    </source>
</evidence>
<keyword evidence="5" id="KW-0694">RNA-binding</keyword>
<reference evidence="6 7" key="1">
    <citation type="journal article" date="2016" name="Nat. Commun.">
        <title>Thousands of microbial genomes shed light on interconnected biogeochemical processes in an aquifer system.</title>
        <authorList>
            <person name="Anantharaman K."/>
            <person name="Brown C.T."/>
            <person name="Hug L.A."/>
            <person name="Sharon I."/>
            <person name="Castelle C.J."/>
            <person name="Probst A.J."/>
            <person name="Thomas B.C."/>
            <person name="Singh A."/>
            <person name="Wilkins M.J."/>
            <person name="Karaoz U."/>
            <person name="Brodie E.L."/>
            <person name="Williams K.H."/>
            <person name="Hubbard S.S."/>
            <person name="Banfield J.F."/>
        </authorList>
    </citation>
    <scope>NUCLEOTIDE SEQUENCE [LARGE SCALE GENOMIC DNA]</scope>
</reference>
<dbReference type="PANTHER" id="PTHR10744">
    <property type="entry name" value="40S RIBOSOMAL PROTEIN S11 FAMILY MEMBER"/>
    <property type="match status" value="1"/>
</dbReference>
<dbReference type="STRING" id="1817825.A2720_02915"/>